<evidence type="ECO:0000313" key="3">
    <source>
        <dbReference type="Proteomes" id="UP000316603"/>
    </source>
</evidence>
<feature type="compositionally biased region" description="Polar residues" evidence="1">
    <location>
        <begin position="235"/>
        <end position="248"/>
    </location>
</feature>
<dbReference type="OrthoDB" id="1215854at2"/>
<evidence type="ECO:0000256" key="1">
    <source>
        <dbReference type="SAM" id="MobiDB-lite"/>
    </source>
</evidence>
<keyword evidence="3" id="KW-1185">Reference proteome</keyword>
<reference evidence="2 3" key="1">
    <citation type="submission" date="2019-06" db="EMBL/GenBank/DDBJ databases">
        <title>Sequencing the genomes of 1000 actinobacteria strains.</title>
        <authorList>
            <person name="Klenk H.-P."/>
        </authorList>
    </citation>
    <scope>NUCLEOTIDE SEQUENCE [LARGE SCALE GENOMIC DNA]</scope>
    <source>
        <strain evidence="2 3">DSM 41695</strain>
    </source>
</reference>
<name>A0A561SGJ9_9ACTN</name>
<protein>
    <submittedName>
        <fullName evidence="2">Uncharacterized protein</fullName>
    </submittedName>
</protein>
<dbReference type="RefSeq" id="WP_145872306.1">
    <property type="nucleotide sequence ID" value="NZ_BNCE01000028.1"/>
</dbReference>
<evidence type="ECO:0000313" key="2">
    <source>
        <dbReference type="EMBL" id="TWF73978.1"/>
    </source>
</evidence>
<feature type="region of interest" description="Disordered" evidence="1">
    <location>
        <begin position="217"/>
        <end position="248"/>
    </location>
</feature>
<accession>A0A561SGJ9</accession>
<gene>
    <name evidence="2" type="ORF">FHX78_1210</name>
</gene>
<dbReference type="Proteomes" id="UP000316603">
    <property type="component" value="Unassembled WGS sequence"/>
</dbReference>
<organism evidence="2 3">
    <name type="scientific">Streptomyces capillispiralis</name>
    <dbReference type="NCBI Taxonomy" id="68182"/>
    <lineage>
        <taxon>Bacteria</taxon>
        <taxon>Bacillati</taxon>
        <taxon>Actinomycetota</taxon>
        <taxon>Actinomycetes</taxon>
        <taxon>Kitasatosporales</taxon>
        <taxon>Streptomycetaceae</taxon>
        <taxon>Streptomyces</taxon>
    </lineage>
</organism>
<feature type="compositionally biased region" description="Polar residues" evidence="1">
    <location>
        <begin position="218"/>
        <end position="227"/>
    </location>
</feature>
<sequence length="248" mass="27533">MQNREGSPDSELYYEDDVYDLDHEYGYSVEATRIYFRELDQQGQLRLNPLWMPLEEFKLDISNRNAVWLYAVNEWGQVSLGVEKFGTVVTREQLDDMVIGMGSRQDGLTQESLLAAMSGLGHPTVAAGFDEETGVLVRGDARISGEFRWSKSRKSWIVSDNSGRYMGPEKRQGFSDEDRMLWLTSVAGDFSRHLGIEVQPSLAFPGIAATAALRAVHGSTNPSNSSAPLPVSQPHVPSTQPSRTHPGP</sequence>
<comment type="caution">
    <text evidence="2">The sequence shown here is derived from an EMBL/GenBank/DDBJ whole genome shotgun (WGS) entry which is preliminary data.</text>
</comment>
<dbReference type="AlphaFoldDB" id="A0A561SGJ9"/>
<dbReference type="EMBL" id="VIWV01000002">
    <property type="protein sequence ID" value="TWF73978.1"/>
    <property type="molecule type" value="Genomic_DNA"/>
</dbReference>
<proteinExistence type="predicted"/>